<feature type="signal peptide" evidence="4">
    <location>
        <begin position="1"/>
        <end position="22"/>
    </location>
</feature>
<dbReference type="PANTHER" id="PTHR30329">
    <property type="entry name" value="STATOR ELEMENT OF FLAGELLAR MOTOR COMPLEX"/>
    <property type="match status" value="1"/>
</dbReference>
<dbReference type="PANTHER" id="PTHR30329:SF17">
    <property type="entry name" value="LIPOPROTEIN YFIB-RELATED"/>
    <property type="match status" value="1"/>
</dbReference>
<dbReference type="PROSITE" id="PS51257">
    <property type="entry name" value="PROKAR_LIPOPROTEIN"/>
    <property type="match status" value="1"/>
</dbReference>
<accession>A0A6B3SQD2</accession>
<dbReference type="RefSeq" id="WP_163961117.1">
    <property type="nucleotide sequence ID" value="NZ_JAAIVB010000013.1"/>
</dbReference>
<dbReference type="AlphaFoldDB" id="A0A6B3SQD2"/>
<evidence type="ECO:0000313" key="6">
    <source>
        <dbReference type="EMBL" id="NEX60622.1"/>
    </source>
</evidence>
<dbReference type="GO" id="GO:0009279">
    <property type="term" value="C:cell outer membrane"/>
    <property type="evidence" value="ECO:0007669"/>
    <property type="project" value="UniProtKB-SubCell"/>
</dbReference>
<dbReference type="EMBL" id="JAAIVB010000013">
    <property type="protein sequence ID" value="NEX60622.1"/>
    <property type="molecule type" value="Genomic_DNA"/>
</dbReference>
<keyword evidence="4" id="KW-0732">Signal</keyword>
<comment type="caution">
    <text evidence="6">The sequence shown here is derived from an EMBL/GenBank/DDBJ whole genome shotgun (WGS) entry which is preliminary data.</text>
</comment>
<keyword evidence="7" id="KW-1185">Reference proteome</keyword>
<protein>
    <submittedName>
        <fullName evidence="6">OmpA family protein</fullName>
    </submittedName>
</protein>
<evidence type="ECO:0000256" key="4">
    <source>
        <dbReference type="SAM" id="SignalP"/>
    </source>
</evidence>
<evidence type="ECO:0000313" key="7">
    <source>
        <dbReference type="Proteomes" id="UP000482155"/>
    </source>
</evidence>
<dbReference type="Proteomes" id="UP000482155">
    <property type="component" value="Unassembled WGS sequence"/>
</dbReference>
<dbReference type="InterPro" id="IPR036737">
    <property type="entry name" value="OmpA-like_sf"/>
</dbReference>
<dbReference type="CDD" id="cd07185">
    <property type="entry name" value="OmpA_C-like"/>
    <property type="match status" value="1"/>
</dbReference>
<keyword evidence="2 3" id="KW-0472">Membrane</keyword>
<proteinExistence type="predicted"/>
<evidence type="ECO:0000259" key="5">
    <source>
        <dbReference type="PROSITE" id="PS51123"/>
    </source>
</evidence>
<dbReference type="PROSITE" id="PS51123">
    <property type="entry name" value="OMPA_2"/>
    <property type="match status" value="1"/>
</dbReference>
<evidence type="ECO:0000256" key="3">
    <source>
        <dbReference type="PROSITE-ProRule" id="PRU00473"/>
    </source>
</evidence>
<feature type="chain" id="PRO_5025655297" evidence="4">
    <location>
        <begin position="23"/>
        <end position="230"/>
    </location>
</feature>
<feature type="domain" description="OmpA-like" evidence="5">
    <location>
        <begin position="104"/>
        <end position="229"/>
    </location>
</feature>
<evidence type="ECO:0000256" key="1">
    <source>
        <dbReference type="ARBA" id="ARBA00004442"/>
    </source>
</evidence>
<dbReference type="InterPro" id="IPR006664">
    <property type="entry name" value="OMP_bac"/>
</dbReference>
<name>A0A6B3SQD2_9BURK</name>
<dbReference type="Gene3D" id="3.30.1330.60">
    <property type="entry name" value="OmpA-like domain"/>
    <property type="match status" value="1"/>
</dbReference>
<organism evidence="6 7">
    <name type="scientific">Noviherbaspirillum galbum</name>
    <dbReference type="NCBI Taxonomy" id="2709383"/>
    <lineage>
        <taxon>Bacteria</taxon>
        <taxon>Pseudomonadati</taxon>
        <taxon>Pseudomonadota</taxon>
        <taxon>Betaproteobacteria</taxon>
        <taxon>Burkholderiales</taxon>
        <taxon>Oxalobacteraceae</taxon>
        <taxon>Noviherbaspirillum</taxon>
    </lineage>
</organism>
<sequence>MKTFAFRTGLLAVSLASACAHAQTAGEVQARTPNSAYLQDGRGVIARSPFGLCWRSGTWTPADAVPGCDGELAPPVAVSPIAPALPAQAAAPAPAPAVPPAPKRCDFSVTLASDETFAFNKAVLSGAAKRRIDAEVLPKLAACAKVDIVMITGHADRLGSQQYNQKLSEKRASAVAAYLKTKGVNAEIDTLGVGKTQSVKACDDKLPRARLIECLAPNRRVVVEGRGLAR</sequence>
<comment type="subcellular location">
    <subcellularLocation>
        <location evidence="1">Cell outer membrane</location>
    </subcellularLocation>
</comment>
<dbReference type="PRINTS" id="PR01021">
    <property type="entry name" value="OMPADOMAIN"/>
</dbReference>
<evidence type="ECO:0000256" key="2">
    <source>
        <dbReference type="ARBA" id="ARBA00023136"/>
    </source>
</evidence>
<dbReference type="InterPro" id="IPR050330">
    <property type="entry name" value="Bact_OuterMem_StrucFunc"/>
</dbReference>
<dbReference type="InterPro" id="IPR006665">
    <property type="entry name" value="OmpA-like"/>
</dbReference>
<reference evidence="6 7" key="1">
    <citation type="submission" date="2020-02" db="EMBL/GenBank/DDBJ databases">
        <authorList>
            <person name="Kim M.K."/>
        </authorList>
    </citation>
    <scope>NUCLEOTIDE SEQUENCE [LARGE SCALE GENOMIC DNA]</scope>
    <source>
        <strain evidence="6 7">17J57-3</strain>
    </source>
</reference>
<dbReference type="SUPFAM" id="SSF103088">
    <property type="entry name" value="OmpA-like"/>
    <property type="match status" value="1"/>
</dbReference>
<gene>
    <name evidence="6" type="ORF">G3574_05995</name>
</gene>
<dbReference type="Pfam" id="PF00691">
    <property type="entry name" value="OmpA"/>
    <property type="match status" value="1"/>
</dbReference>